<dbReference type="InterPro" id="IPR006837">
    <property type="entry name" value="Divergent_DAC"/>
</dbReference>
<name>A0A5D0D0J7_9BACL</name>
<dbReference type="AlphaFoldDB" id="A0A5D0D0J7"/>
<keyword evidence="2" id="KW-1185">Reference proteome</keyword>
<sequence length="301" mass="32725">MRNNKLGKAKRSALLVFLLVAGLGGGPLSGTWVSAGELGAEPVPKGAQKDIQKDAQTEANERPQRLAVIIDDFGNKMGGTEEMLRLPVKLTVAVMPFLPTTREDATRAHEMGHDVLVHLPMEPKRGRPEWLGPGAIISGMSDEEVRLKVEQAIENVPFAKGINNHMGSKITGDQRIMSVILDVCRERGLFFVDSRTNYRSVAGELSQNKGLPNLENDIFLDDVHSTRHISGQLKKAEELLEKKRACIAIGHVGVGGKLTAQTIKQHIPRLQARGVKFIGISELAHEQVSPGSGPGHPFTLP</sequence>
<organism evidence="1 2">
    <name type="scientific">Paenibacillus faecis</name>
    <dbReference type="NCBI Taxonomy" id="862114"/>
    <lineage>
        <taxon>Bacteria</taxon>
        <taxon>Bacillati</taxon>
        <taxon>Bacillota</taxon>
        <taxon>Bacilli</taxon>
        <taxon>Bacillales</taxon>
        <taxon>Paenibacillaceae</taxon>
        <taxon>Paenibacillus</taxon>
    </lineage>
</organism>
<evidence type="ECO:0000313" key="2">
    <source>
        <dbReference type="Proteomes" id="UP000325218"/>
    </source>
</evidence>
<comment type="caution">
    <text evidence="1">The sequence shown here is derived from an EMBL/GenBank/DDBJ whole genome shotgun (WGS) entry which is preliminary data.</text>
</comment>
<accession>A0A5D0D0J7</accession>
<protein>
    <submittedName>
        <fullName evidence="1">Divergent polysaccharide deacetylase family protein</fullName>
    </submittedName>
</protein>
<proteinExistence type="predicted"/>
<dbReference type="EMBL" id="VSDO01000001">
    <property type="protein sequence ID" value="TYA14647.1"/>
    <property type="molecule type" value="Genomic_DNA"/>
</dbReference>
<dbReference type="SUPFAM" id="SSF88713">
    <property type="entry name" value="Glycoside hydrolase/deacetylase"/>
    <property type="match status" value="1"/>
</dbReference>
<dbReference type="Gene3D" id="3.20.20.370">
    <property type="entry name" value="Glycoside hydrolase/deacetylase"/>
    <property type="match status" value="1"/>
</dbReference>
<dbReference type="CDD" id="cd10936">
    <property type="entry name" value="CE4_DAC2"/>
    <property type="match status" value="1"/>
</dbReference>
<evidence type="ECO:0000313" key="1">
    <source>
        <dbReference type="EMBL" id="TYA14647.1"/>
    </source>
</evidence>
<dbReference type="PANTHER" id="PTHR30105:SF2">
    <property type="entry name" value="DIVERGENT POLYSACCHARIDE DEACETYLASE SUPERFAMILY"/>
    <property type="match status" value="1"/>
</dbReference>
<gene>
    <name evidence="1" type="ORF">FRY98_02900</name>
</gene>
<dbReference type="Pfam" id="PF04748">
    <property type="entry name" value="Polysacc_deac_2"/>
    <property type="match status" value="1"/>
</dbReference>
<dbReference type="GO" id="GO:0005975">
    <property type="term" value="P:carbohydrate metabolic process"/>
    <property type="evidence" value="ECO:0007669"/>
    <property type="project" value="InterPro"/>
</dbReference>
<dbReference type="RefSeq" id="WP_148450241.1">
    <property type="nucleotide sequence ID" value="NZ_VSDO01000001.1"/>
</dbReference>
<dbReference type="InterPro" id="IPR011330">
    <property type="entry name" value="Glyco_hydro/deAcase_b/a-brl"/>
</dbReference>
<dbReference type="Proteomes" id="UP000325218">
    <property type="component" value="Unassembled WGS sequence"/>
</dbReference>
<reference evidence="1 2" key="1">
    <citation type="submission" date="2019-08" db="EMBL/GenBank/DDBJ databases">
        <title>Genome sequencing of Paenibacillus faecis DSM 23593(T).</title>
        <authorList>
            <person name="Kook J.-K."/>
            <person name="Park S.-N."/>
            <person name="Lim Y.K."/>
        </authorList>
    </citation>
    <scope>NUCLEOTIDE SEQUENCE [LARGE SCALE GENOMIC DNA]</scope>
    <source>
        <strain evidence="1 2">DSM 23593</strain>
    </source>
</reference>
<dbReference type="PANTHER" id="PTHR30105">
    <property type="entry name" value="UNCHARACTERIZED YIBQ-RELATED"/>
    <property type="match status" value="1"/>
</dbReference>
<dbReference type="OrthoDB" id="9784811at2"/>